<dbReference type="EMBL" id="AAMIOR010000023">
    <property type="protein sequence ID" value="EDH7233937.1"/>
    <property type="molecule type" value="Genomic_DNA"/>
</dbReference>
<reference evidence="1" key="1">
    <citation type="submission" date="2018-07" db="EMBL/GenBank/DDBJ databases">
        <authorList>
            <consortium name="GenomeTrakr network: Whole genome sequencing for foodborne pathogen traceback"/>
        </authorList>
    </citation>
    <scope>NUCLEOTIDE SEQUENCE</scope>
    <source>
        <strain evidence="1">FSIS1700407</strain>
        <strain evidence="4">FSIS1701118</strain>
        <strain evidence="3">FSIS1701206</strain>
    </source>
</reference>
<name>A0A631HPQ1_SALET</name>
<dbReference type="EMBL" id="AAMFMM010000026">
    <property type="protein sequence ID" value="EDG8352122.1"/>
    <property type="molecule type" value="Genomic_DNA"/>
</dbReference>
<sequence length="95" mass="10211">MVFSKKPITKYITWAIVSSQLSLPVIADSDNEIQSWIAGTASSISPHLQEGTLEDYAKGKIKALPGQAANHLVNEGIKSAFPEIIFRGGVNLEDG</sequence>
<evidence type="ECO:0000313" key="1">
    <source>
        <dbReference type="EMBL" id="EDG8352122.1"/>
    </source>
</evidence>
<evidence type="ECO:0000313" key="3">
    <source>
        <dbReference type="EMBL" id="EDH7971250.1"/>
    </source>
</evidence>
<feature type="non-terminal residue" evidence="2">
    <location>
        <position position="95"/>
    </location>
</feature>
<reference evidence="2" key="2">
    <citation type="submission" date="2018-07" db="EMBL/GenBank/DDBJ databases">
        <authorList>
            <consortium name="PulseNet: The National Subtyping Network for Foodborne Disease Surveillance"/>
            <person name="Tarr C.L."/>
            <person name="Trees E."/>
            <person name="Katz L.S."/>
            <person name="Carleton-Romer H.A."/>
            <person name="Stroika S."/>
            <person name="Kucerova Z."/>
            <person name="Roache K.F."/>
            <person name="Sabol A.L."/>
            <person name="Besser J."/>
            <person name="Gerner-Smidt P."/>
        </authorList>
    </citation>
    <scope>NUCLEOTIDE SEQUENCE</scope>
    <source>
        <strain evidence="2">PNUSAS013139</strain>
    </source>
</reference>
<evidence type="ECO:0000313" key="2">
    <source>
        <dbReference type="EMBL" id="EDH7233937.1"/>
    </source>
</evidence>
<organism evidence="2">
    <name type="scientific">Salmonella enterica subsp. enterica serovar Kentucky</name>
    <dbReference type="NCBI Taxonomy" id="192955"/>
    <lineage>
        <taxon>Bacteria</taxon>
        <taxon>Pseudomonadati</taxon>
        <taxon>Pseudomonadota</taxon>
        <taxon>Gammaproteobacteria</taxon>
        <taxon>Enterobacterales</taxon>
        <taxon>Enterobacteriaceae</taxon>
        <taxon>Salmonella</taxon>
    </lineage>
</organism>
<comment type="caution">
    <text evidence="2">The sequence shown here is derived from an EMBL/GenBank/DDBJ whole genome shotgun (WGS) entry which is preliminary data.</text>
</comment>
<proteinExistence type="predicted"/>
<protein>
    <submittedName>
        <fullName evidence="2">Invasin</fullName>
    </submittedName>
</protein>
<dbReference type="EMBL" id="AAMJAQ010000023">
    <property type="protein sequence ID" value="EDH8543321.1"/>
    <property type="molecule type" value="Genomic_DNA"/>
</dbReference>
<dbReference type="AlphaFoldDB" id="A0A631HPQ1"/>
<accession>A0A631HPQ1</accession>
<dbReference type="EMBL" id="AAMIVI010000023">
    <property type="protein sequence ID" value="EDH7971250.1"/>
    <property type="molecule type" value="Genomic_DNA"/>
</dbReference>
<gene>
    <name evidence="1" type="ORF">CAH52_20950</name>
    <name evidence="2" type="ORF">CBZ91_19800</name>
    <name evidence="3" type="ORF">CCH07_17660</name>
    <name evidence="4" type="ORF">CCW64_16990</name>
</gene>
<evidence type="ECO:0000313" key="4">
    <source>
        <dbReference type="EMBL" id="EDH8543321.1"/>
    </source>
</evidence>